<reference evidence="2 3" key="1">
    <citation type="submission" date="2024-01" db="EMBL/GenBank/DDBJ databases">
        <authorList>
            <person name="Alioto T."/>
            <person name="Alioto T."/>
            <person name="Gomez Garrido J."/>
        </authorList>
    </citation>
    <scope>NUCLEOTIDE SEQUENCE [LARGE SCALE GENOMIC DNA]</scope>
</reference>
<dbReference type="InterPro" id="IPR009100">
    <property type="entry name" value="AcylCoA_DH/oxidase_NM_dom_sf"/>
</dbReference>
<feature type="non-terminal residue" evidence="2">
    <location>
        <position position="1"/>
    </location>
</feature>
<dbReference type="InterPro" id="IPR013786">
    <property type="entry name" value="AcylCoA_DH/ox_N"/>
</dbReference>
<proteinExistence type="predicted"/>
<dbReference type="Proteomes" id="UP001314229">
    <property type="component" value="Unassembled WGS sequence"/>
</dbReference>
<organism evidence="2 3">
    <name type="scientific">Scomber scombrus</name>
    <name type="common">Atlantic mackerel</name>
    <name type="synonym">Scomber vernalis</name>
    <dbReference type="NCBI Taxonomy" id="13677"/>
    <lineage>
        <taxon>Eukaryota</taxon>
        <taxon>Metazoa</taxon>
        <taxon>Chordata</taxon>
        <taxon>Craniata</taxon>
        <taxon>Vertebrata</taxon>
        <taxon>Euteleostomi</taxon>
        <taxon>Actinopterygii</taxon>
        <taxon>Neopterygii</taxon>
        <taxon>Teleostei</taxon>
        <taxon>Neoteleostei</taxon>
        <taxon>Acanthomorphata</taxon>
        <taxon>Pelagiaria</taxon>
        <taxon>Scombriformes</taxon>
        <taxon>Scombridae</taxon>
        <taxon>Scomber</taxon>
    </lineage>
</organism>
<name>A0AAV1QLH7_SCOSC</name>
<dbReference type="GO" id="GO:0050660">
    <property type="term" value="F:flavin adenine dinucleotide binding"/>
    <property type="evidence" value="ECO:0007669"/>
    <property type="project" value="InterPro"/>
</dbReference>
<sequence length="67" mass="7550">QAEVFPYPEIGNEEVDEINQLVAPVEKFFSEEVDSSRIDREAKIPPETLNGLKELGLFGVQIPEEYG</sequence>
<dbReference type="GO" id="GO:0016627">
    <property type="term" value="F:oxidoreductase activity, acting on the CH-CH group of donors"/>
    <property type="evidence" value="ECO:0007669"/>
    <property type="project" value="InterPro"/>
</dbReference>
<dbReference type="Gene3D" id="1.10.540.10">
    <property type="entry name" value="Acyl-CoA dehydrogenase/oxidase, N-terminal domain"/>
    <property type="match status" value="1"/>
</dbReference>
<evidence type="ECO:0000259" key="1">
    <source>
        <dbReference type="Pfam" id="PF02771"/>
    </source>
</evidence>
<comment type="caution">
    <text evidence="2">The sequence shown here is derived from an EMBL/GenBank/DDBJ whole genome shotgun (WGS) entry which is preliminary data.</text>
</comment>
<keyword evidence="3" id="KW-1185">Reference proteome</keyword>
<feature type="domain" description="Acyl-CoA dehydrogenase/oxidase N-terminal" evidence="1">
    <location>
        <begin position="16"/>
        <end position="67"/>
    </location>
</feature>
<dbReference type="AlphaFoldDB" id="A0AAV1QLH7"/>
<dbReference type="Pfam" id="PF02771">
    <property type="entry name" value="Acyl-CoA_dh_N"/>
    <property type="match status" value="1"/>
</dbReference>
<feature type="non-terminal residue" evidence="2">
    <location>
        <position position="67"/>
    </location>
</feature>
<protein>
    <submittedName>
        <fullName evidence="2">Complex I assembly factor ACAD9, mitochondrial</fullName>
    </submittedName>
</protein>
<dbReference type="EMBL" id="CAWUFR010002930">
    <property type="protein sequence ID" value="CAK6984971.1"/>
    <property type="molecule type" value="Genomic_DNA"/>
</dbReference>
<evidence type="ECO:0000313" key="2">
    <source>
        <dbReference type="EMBL" id="CAK6984971.1"/>
    </source>
</evidence>
<evidence type="ECO:0000313" key="3">
    <source>
        <dbReference type="Proteomes" id="UP001314229"/>
    </source>
</evidence>
<dbReference type="SUPFAM" id="SSF56645">
    <property type="entry name" value="Acyl-CoA dehydrogenase NM domain-like"/>
    <property type="match status" value="1"/>
</dbReference>
<dbReference type="InterPro" id="IPR037069">
    <property type="entry name" value="AcylCoA_DH/ox_N_sf"/>
</dbReference>
<gene>
    <name evidence="2" type="ORF">FSCOSCO3_A020825</name>
</gene>
<accession>A0AAV1QLH7</accession>